<proteinExistence type="predicted"/>
<gene>
    <name evidence="1" type="ORF">SSEG_02308</name>
</gene>
<dbReference type="NCBIfam" id="NF040893">
    <property type="entry name" value="SAVMC3_10250"/>
    <property type="match status" value="1"/>
</dbReference>
<dbReference type="HOGENOM" id="CLU_972950_0_0_11"/>
<evidence type="ECO:0000313" key="1">
    <source>
        <dbReference type="EMBL" id="EDY55728.1"/>
    </source>
</evidence>
<accession>B5HSC3</accession>
<evidence type="ECO:0000313" key="2">
    <source>
        <dbReference type="Proteomes" id="UP000002785"/>
    </source>
</evidence>
<protein>
    <submittedName>
        <fullName evidence="1">Uncharacterized protein</fullName>
    </submittedName>
</protein>
<keyword evidence="2" id="KW-1185">Reference proteome</keyword>
<dbReference type="EMBL" id="CM000951">
    <property type="protein sequence ID" value="EDY55728.1"/>
    <property type="molecule type" value="Genomic_DNA"/>
</dbReference>
<dbReference type="Proteomes" id="UP000002785">
    <property type="component" value="Chromosome"/>
</dbReference>
<dbReference type="InterPro" id="IPR054284">
    <property type="entry name" value="DUF7019"/>
</dbReference>
<dbReference type="AlphaFoldDB" id="B5HSC3"/>
<name>B5HSC3_STRX2</name>
<organism evidence="1 2">
    <name type="scientific">Streptomyces sviceus (strain ATCC 29083 / DSM 924 / JCM 4929 / NBRC 13980 / NCIMB 11184 / NRRL 5439 / UC 5370)</name>
    <dbReference type="NCBI Taxonomy" id="463191"/>
    <lineage>
        <taxon>Bacteria</taxon>
        <taxon>Bacillati</taxon>
        <taxon>Actinomycetota</taxon>
        <taxon>Actinomycetes</taxon>
        <taxon>Kitasatosporales</taxon>
        <taxon>Streptomycetaceae</taxon>
        <taxon>Streptomyces</taxon>
    </lineage>
</organism>
<sequence length="286" mass="31966">MIAVQGEGGDVRELQYLSIAKLDDFYEPSRRKLTDRAVDAEASVLGVSARVALGDGTPTEPTPAERLESVLEHLSEQCWARTWEPAACAHLGLDAWLEFRGPFRYGAAVSDVGYDDRGVFVYASLEEHRCPHRDGEFCPNIELLLCGSMQHVRDHRDHPPTRMGSGSDWLHDMAAELVQREAEGDTAPPEALASANLHDQEFAARSAFSMISHFYRTPGYLRGHARVLCNFPPERLRHRMIVATPLYVEAGVQPAPSTSQVGVPERRRRWWRLPGLRSASHESDTV</sequence>
<reference evidence="1" key="1">
    <citation type="submission" date="2009-10" db="EMBL/GenBank/DDBJ databases">
        <title>The genome sequence of Streptomyces sviceus strain ATCC 29083.</title>
        <authorList>
            <consortium name="The Broad Institute Genome Sequencing Platform"/>
            <consortium name="Broad Institute Microbial Sequencing Center"/>
            <person name="Fischbach M."/>
            <person name="Godfrey P."/>
            <person name="Ward D."/>
            <person name="Young S."/>
            <person name="Zeng Q."/>
            <person name="Koehrsen M."/>
            <person name="Alvarado L."/>
            <person name="Berlin A.M."/>
            <person name="Bochicchio J."/>
            <person name="Borenstein D."/>
            <person name="Chapman S.B."/>
            <person name="Chen Z."/>
            <person name="Engels R."/>
            <person name="Freedman E."/>
            <person name="Gellesch M."/>
            <person name="Goldberg J."/>
            <person name="Griggs A."/>
            <person name="Gujja S."/>
            <person name="Heilman E.R."/>
            <person name="Heiman D.I."/>
            <person name="Hepburn T.A."/>
            <person name="Howarth C."/>
            <person name="Jen D."/>
            <person name="Larson L."/>
            <person name="Lewis B."/>
            <person name="Mehta T."/>
            <person name="Park D."/>
            <person name="Pearson M."/>
            <person name="Richards J."/>
            <person name="Roberts A."/>
            <person name="Saif S."/>
            <person name="Shea T.D."/>
            <person name="Shenoy N."/>
            <person name="Sisk P."/>
            <person name="Stolte C."/>
            <person name="Sykes S.N."/>
            <person name="Thomson T."/>
            <person name="Walk T."/>
            <person name="White J."/>
            <person name="Yandava C."/>
            <person name="Straight P."/>
            <person name="Clardy J."/>
            <person name="Hung D."/>
            <person name="Kolter R."/>
            <person name="Mekalanos J."/>
            <person name="Walker S."/>
            <person name="Walsh C.T."/>
            <person name="Wieland-Brown L.C."/>
            <person name="Haas B."/>
            <person name="Nusbaum C."/>
            <person name="Birren B."/>
        </authorList>
    </citation>
    <scope>NUCLEOTIDE SEQUENCE [LARGE SCALE GENOMIC DNA]</scope>
    <source>
        <strain evidence="1">ATCC 29083</strain>
    </source>
</reference>